<evidence type="ECO:0000313" key="1">
    <source>
        <dbReference type="EMBL" id="TWU42497.1"/>
    </source>
</evidence>
<name>A0A5C6E3E9_9BACT</name>
<proteinExistence type="predicted"/>
<evidence type="ECO:0000313" key="2">
    <source>
        <dbReference type="Proteomes" id="UP000319143"/>
    </source>
</evidence>
<protein>
    <submittedName>
        <fullName evidence="1">Uncharacterized protein</fullName>
    </submittedName>
</protein>
<keyword evidence="2" id="KW-1185">Reference proteome</keyword>
<dbReference type="EMBL" id="SJPV01000001">
    <property type="protein sequence ID" value="TWU42497.1"/>
    <property type="molecule type" value="Genomic_DNA"/>
</dbReference>
<reference evidence="1 2" key="1">
    <citation type="submission" date="2019-02" db="EMBL/GenBank/DDBJ databases">
        <title>Deep-cultivation of Planctomycetes and their phenomic and genomic characterization uncovers novel biology.</title>
        <authorList>
            <person name="Wiegand S."/>
            <person name="Jogler M."/>
            <person name="Boedeker C."/>
            <person name="Pinto D."/>
            <person name="Vollmers J."/>
            <person name="Rivas-Marin E."/>
            <person name="Kohn T."/>
            <person name="Peeters S.H."/>
            <person name="Heuer A."/>
            <person name="Rast P."/>
            <person name="Oberbeckmann S."/>
            <person name="Bunk B."/>
            <person name="Jeske O."/>
            <person name="Meyerdierks A."/>
            <person name="Storesund J.E."/>
            <person name="Kallscheuer N."/>
            <person name="Luecker S."/>
            <person name="Lage O.M."/>
            <person name="Pohl T."/>
            <person name="Merkel B.J."/>
            <person name="Hornburger P."/>
            <person name="Mueller R.-W."/>
            <person name="Bruemmer F."/>
            <person name="Labrenz M."/>
            <person name="Spormann A.M."/>
            <person name="Op Den Camp H."/>
            <person name="Overmann J."/>
            <person name="Amann R."/>
            <person name="Jetten M.S.M."/>
            <person name="Mascher T."/>
            <person name="Medema M.H."/>
            <person name="Devos D.P."/>
            <person name="Kaster A.-K."/>
            <person name="Ovreas L."/>
            <person name="Rohde M."/>
            <person name="Galperin M.Y."/>
            <person name="Jogler C."/>
        </authorList>
    </citation>
    <scope>NUCLEOTIDE SEQUENCE [LARGE SCALE GENOMIC DNA]</scope>
    <source>
        <strain evidence="1 2">Poly41</strain>
    </source>
</reference>
<gene>
    <name evidence="1" type="ORF">Poly41_07940</name>
</gene>
<accession>A0A5C6E3E9</accession>
<dbReference type="AlphaFoldDB" id="A0A5C6E3E9"/>
<comment type="caution">
    <text evidence="1">The sequence shown here is derived from an EMBL/GenBank/DDBJ whole genome shotgun (WGS) entry which is preliminary data.</text>
</comment>
<dbReference type="Proteomes" id="UP000319143">
    <property type="component" value="Unassembled WGS sequence"/>
</dbReference>
<organism evidence="1 2">
    <name type="scientific">Novipirellula artificiosorum</name>
    <dbReference type="NCBI Taxonomy" id="2528016"/>
    <lineage>
        <taxon>Bacteria</taxon>
        <taxon>Pseudomonadati</taxon>
        <taxon>Planctomycetota</taxon>
        <taxon>Planctomycetia</taxon>
        <taxon>Pirellulales</taxon>
        <taxon>Pirellulaceae</taxon>
        <taxon>Novipirellula</taxon>
    </lineage>
</organism>
<sequence>MNPRAGYTVKGTRSRTLARLPERFRIVFDRVFYDALGGSVPRHLLLHRAVLERCPSKWLPNVEQWLAGVSIFFTEIRFLVWQNMLSFSFDLMGMNDGPHHRTFDALRPQLATTV</sequence>